<comment type="caution">
    <text evidence="1">The sequence shown here is derived from an EMBL/GenBank/DDBJ whole genome shotgun (WGS) entry which is preliminary data.</text>
</comment>
<keyword evidence="2" id="KW-1185">Reference proteome</keyword>
<dbReference type="Proteomes" id="UP000635606">
    <property type="component" value="Unassembled WGS sequence"/>
</dbReference>
<name>A0A8J4A7C8_9ACTN</name>
<evidence type="ECO:0000313" key="2">
    <source>
        <dbReference type="Proteomes" id="UP000635606"/>
    </source>
</evidence>
<accession>A0A8J4A7C8</accession>
<dbReference type="Pfam" id="PF03682">
    <property type="entry name" value="UPF0158"/>
    <property type="match status" value="1"/>
</dbReference>
<protein>
    <submittedName>
        <fullName evidence="1">Uncharacterized protein</fullName>
    </submittedName>
</protein>
<dbReference type="EMBL" id="BOPH01000164">
    <property type="protein sequence ID" value="GIJ75518.1"/>
    <property type="molecule type" value="Genomic_DNA"/>
</dbReference>
<organism evidence="1 2">
    <name type="scientific">Virgisporangium ochraceum</name>
    <dbReference type="NCBI Taxonomy" id="65505"/>
    <lineage>
        <taxon>Bacteria</taxon>
        <taxon>Bacillati</taxon>
        <taxon>Actinomycetota</taxon>
        <taxon>Actinomycetes</taxon>
        <taxon>Micromonosporales</taxon>
        <taxon>Micromonosporaceae</taxon>
        <taxon>Virgisporangium</taxon>
    </lineage>
</organism>
<evidence type="ECO:0000313" key="1">
    <source>
        <dbReference type="EMBL" id="GIJ75518.1"/>
    </source>
</evidence>
<sequence length="166" mass="18680">MIRSVYPGLVLDLGHVDLEEIVGALADQSAYEYRWLIDPHTGEIIFWTADTGIDGQNPVDLDELDHLVCIDPLPSHVWYQDMADFADKISDDAAGRRLARAIDGRGAFGRFKAELHAGYPHLIPTWHAFRDNRAHRRAVEWLADQSLIDQGTASHYLATHPDTELP</sequence>
<gene>
    <name evidence="1" type="ORF">Voc01_104350</name>
</gene>
<dbReference type="AlphaFoldDB" id="A0A8J4A7C8"/>
<reference evidence="1" key="1">
    <citation type="submission" date="2021-01" db="EMBL/GenBank/DDBJ databases">
        <title>Whole genome shotgun sequence of Virgisporangium ochraceum NBRC 16418.</title>
        <authorList>
            <person name="Komaki H."/>
            <person name="Tamura T."/>
        </authorList>
    </citation>
    <scope>NUCLEOTIDE SEQUENCE</scope>
    <source>
        <strain evidence="1">NBRC 16418</strain>
    </source>
</reference>
<dbReference type="InterPro" id="IPR005361">
    <property type="entry name" value="UPF0158"/>
</dbReference>
<proteinExistence type="predicted"/>